<dbReference type="GO" id="GO:0019068">
    <property type="term" value="P:virion assembly"/>
    <property type="evidence" value="ECO:0007669"/>
    <property type="project" value="InterPro"/>
</dbReference>
<proteinExistence type="predicted"/>
<accession>A0A844HAF1</accession>
<keyword evidence="2" id="KW-1185">Reference proteome</keyword>
<dbReference type="RefSeq" id="WP_155065308.1">
    <property type="nucleotide sequence ID" value="NZ_WMIF01000021.1"/>
</dbReference>
<dbReference type="Proteomes" id="UP000442533">
    <property type="component" value="Unassembled WGS sequence"/>
</dbReference>
<gene>
    <name evidence="1" type="ORF">GL279_14265</name>
</gene>
<organism evidence="1 2">
    <name type="scientific">Paracoccus limosus</name>
    <dbReference type="NCBI Taxonomy" id="913252"/>
    <lineage>
        <taxon>Bacteria</taxon>
        <taxon>Pseudomonadati</taxon>
        <taxon>Pseudomonadota</taxon>
        <taxon>Alphaproteobacteria</taxon>
        <taxon>Rhodobacterales</taxon>
        <taxon>Paracoccaceae</taxon>
        <taxon>Paracoccus</taxon>
    </lineage>
</organism>
<evidence type="ECO:0000313" key="2">
    <source>
        <dbReference type="Proteomes" id="UP000442533"/>
    </source>
</evidence>
<dbReference type="GO" id="GO:0005198">
    <property type="term" value="F:structural molecule activity"/>
    <property type="evidence" value="ECO:0007669"/>
    <property type="project" value="InterPro"/>
</dbReference>
<sequence length="322" mass="34257">MAFWSRLLNRSAAPAPQVRSYDAASPSRTRFNGGANRFAGYGPETTAAAPSIRSRARYAAENNALAAAAVAAWTDAAIGAGMRPTSQHPASLTRQLLDAYFAKWAKRADVQGRADFYGLQAQLARSERIDGEALLMWQGDQLLHLPPEQIADITTDRIAAGVELDDSGRAQAFHIHPIRPDALQAAYAPPVRVPASDVIHVFQPAGPGQVRGVSALAPVLLALSELDGLEDALLTQSKVAALLSVILTNTAEMGGEDPLADGQSLEPGSMIRLPGNWQINTIAPQQTQQAGEFLRHLTQRIAAGVGIPAHLISHDVSQANYS</sequence>
<reference evidence="1 2" key="1">
    <citation type="submission" date="2019-11" db="EMBL/GenBank/DDBJ databases">
        <authorList>
            <person name="Dong K."/>
        </authorList>
    </citation>
    <scope>NUCLEOTIDE SEQUENCE [LARGE SCALE GENOMIC DNA]</scope>
    <source>
        <strain evidence="1 2">JCM 17370</strain>
    </source>
</reference>
<dbReference type="OrthoDB" id="9770450at2"/>
<name>A0A844HAF1_9RHOB</name>
<evidence type="ECO:0000313" key="1">
    <source>
        <dbReference type="EMBL" id="MTH35767.1"/>
    </source>
</evidence>
<protein>
    <submittedName>
        <fullName evidence="1">Phage portal protein</fullName>
    </submittedName>
</protein>
<dbReference type="AlphaFoldDB" id="A0A844HAF1"/>
<dbReference type="Pfam" id="PF05136">
    <property type="entry name" value="Phage_portal_2"/>
    <property type="match status" value="1"/>
</dbReference>
<dbReference type="InterPro" id="IPR006429">
    <property type="entry name" value="Phage_lambda_portal"/>
</dbReference>
<comment type="caution">
    <text evidence="1">The sequence shown here is derived from an EMBL/GenBank/DDBJ whole genome shotgun (WGS) entry which is preliminary data.</text>
</comment>
<dbReference type="EMBL" id="WMIF01000021">
    <property type="protein sequence ID" value="MTH35767.1"/>
    <property type="molecule type" value="Genomic_DNA"/>
</dbReference>